<keyword evidence="1" id="KW-0812">Transmembrane</keyword>
<comment type="caution">
    <text evidence="2">The sequence shown here is derived from an EMBL/GenBank/DDBJ whole genome shotgun (WGS) entry which is preliminary data.</text>
</comment>
<keyword evidence="1" id="KW-1133">Transmembrane helix</keyword>
<evidence type="ECO:0000256" key="1">
    <source>
        <dbReference type="SAM" id="Phobius"/>
    </source>
</evidence>
<feature type="transmembrane region" description="Helical" evidence="1">
    <location>
        <begin position="39"/>
        <end position="56"/>
    </location>
</feature>
<dbReference type="Proteomes" id="UP001176021">
    <property type="component" value="Unassembled WGS sequence"/>
</dbReference>
<name>A0ABT8QTL3_9FIRM</name>
<sequence length="57" mass="6850">MIMIAQKEQKNQLPKEIQLAFKELKVLQHLRNAGFKKRFGFSCSYLFQIIFVLIFHH</sequence>
<organism evidence="2 3">
    <name type="scientific">Desulfosporosinus nitroreducens</name>
    <dbReference type="NCBI Taxonomy" id="2018668"/>
    <lineage>
        <taxon>Bacteria</taxon>
        <taxon>Bacillati</taxon>
        <taxon>Bacillota</taxon>
        <taxon>Clostridia</taxon>
        <taxon>Eubacteriales</taxon>
        <taxon>Desulfitobacteriaceae</taxon>
        <taxon>Desulfosporosinus</taxon>
    </lineage>
</organism>
<evidence type="ECO:0008006" key="4">
    <source>
        <dbReference type="Google" id="ProtNLM"/>
    </source>
</evidence>
<dbReference type="EMBL" id="JAMJEV010000016">
    <property type="protein sequence ID" value="MDO0824645.1"/>
    <property type="molecule type" value="Genomic_DNA"/>
</dbReference>
<proteinExistence type="predicted"/>
<evidence type="ECO:0000313" key="2">
    <source>
        <dbReference type="EMBL" id="MDO0824645.1"/>
    </source>
</evidence>
<accession>A0ABT8QTL3</accession>
<keyword evidence="3" id="KW-1185">Reference proteome</keyword>
<gene>
    <name evidence="2" type="ORF">M8H41_17560</name>
</gene>
<reference evidence="2" key="1">
    <citation type="submission" date="2022-05" db="EMBL/GenBank/DDBJ databases">
        <title>Expanded diversity of anoxic marine methylotrophy in a Black Sea sulfate reducing microorganism.</title>
        <authorList>
            <person name="Fischer P.Q."/>
            <person name="Stams A.J.M."/>
            <person name="Villanueva L."/>
            <person name="Sousa D.Z."/>
        </authorList>
    </citation>
    <scope>NUCLEOTIDE SEQUENCE</scope>
    <source>
        <strain evidence="2">P130</strain>
    </source>
</reference>
<keyword evidence="1" id="KW-0472">Membrane</keyword>
<protein>
    <recommendedName>
        <fullName evidence="4">Transposase</fullName>
    </recommendedName>
</protein>
<evidence type="ECO:0000313" key="3">
    <source>
        <dbReference type="Proteomes" id="UP001176021"/>
    </source>
</evidence>